<dbReference type="Proteomes" id="UP000266234">
    <property type="component" value="Unassembled WGS sequence"/>
</dbReference>
<keyword evidence="1" id="KW-0812">Transmembrane</keyword>
<organism evidence="2 3">
    <name type="scientific">Fusarium longipes</name>
    <dbReference type="NCBI Taxonomy" id="694270"/>
    <lineage>
        <taxon>Eukaryota</taxon>
        <taxon>Fungi</taxon>
        <taxon>Dikarya</taxon>
        <taxon>Ascomycota</taxon>
        <taxon>Pezizomycotina</taxon>
        <taxon>Sordariomycetes</taxon>
        <taxon>Hypocreomycetidae</taxon>
        <taxon>Hypocreales</taxon>
        <taxon>Nectriaceae</taxon>
        <taxon>Fusarium</taxon>
    </lineage>
</organism>
<dbReference type="AlphaFoldDB" id="A0A395TAP6"/>
<evidence type="ECO:0000313" key="2">
    <source>
        <dbReference type="EMBL" id="RGP81499.1"/>
    </source>
</evidence>
<keyword evidence="1" id="KW-1133">Transmembrane helix</keyword>
<evidence type="ECO:0000313" key="3">
    <source>
        <dbReference type="Proteomes" id="UP000266234"/>
    </source>
</evidence>
<dbReference type="OrthoDB" id="5093934at2759"/>
<keyword evidence="1" id="KW-0472">Membrane</keyword>
<reference evidence="2 3" key="1">
    <citation type="journal article" date="2018" name="PLoS Pathog.">
        <title>Evolution of structural diversity of trichothecenes, a family of toxins produced by plant pathogenic and entomopathogenic fungi.</title>
        <authorList>
            <person name="Proctor R.H."/>
            <person name="McCormick S.P."/>
            <person name="Kim H.S."/>
            <person name="Cardoza R.E."/>
            <person name="Stanley A.M."/>
            <person name="Lindo L."/>
            <person name="Kelly A."/>
            <person name="Brown D.W."/>
            <person name="Lee T."/>
            <person name="Vaughan M.M."/>
            <person name="Alexander N.J."/>
            <person name="Busman M."/>
            <person name="Gutierrez S."/>
        </authorList>
    </citation>
    <scope>NUCLEOTIDE SEQUENCE [LARGE SCALE GENOMIC DNA]</scope>
    <source>
        <strain evidence="2 3">NRRL 20695</strain>
    </source>
</reference>
<accession>A0A395TAP6</accession>
<evidence type="ECO:0000256" key="1">
    <source>
        <dbReference type="SAM" id="Phobius"/>
    </source>
</evidence>
<dbReference type="EMBL" id="PXOG01000009">
    <property type="protein sequence ID" value="RGP81499.1"/>
    <property type="molecule type" value="Genomic_DNA"/>
</dbReference>
<gene>
    <name evidence="2" type="ORF">FLONG3_368</name>
</gene>
<name>A0A395TAP6_9HYPO</name>
<sequence length="164" mass="18229">MVLPVPTTLQTVHPASTATSNALNELAKRLPPTKEPVHPPPTREARDIYKSIAKHGGKAIAKYAKKKNGKHSKNLGSLKPIAKGFIFKSWIMWLIAGIVIVVVLALIYLVWTKRDYKWRRAQLEEEAKAAFEGNNDDDIDPSTIPFGQPWSHRGMAERRAAAGL</sequence>
<keyword evidence="3" id="KW-1185">Reference proteome</keyword>
<protein>
    <submittedName>
        <fullName evidence="2">Uncharacterized protein</fullName>
    </submittedName>
</protein>
<comment type="caution">
    <text evidence="2">The sequence shown here is derived from an EMBL/GenBank/DDBJ whole genome shotgun (WGS) entry which is preliminary data.</text>
</comment>
<feature type="transmembrane region" description="Helical" evidence="1">
    <location>
        <begin position="90"/>
        <end position="111"/>
    </location>
</feature>
<proteinExistence type="predicted"/>